<gene>
    <name evidence="2" type="ORF">BAZO_08456</name>
</gene>
<accession>K6D4V2</accession>
<evidence type="ECO:0000313" key="3">
    <source>
        <dbReference type="Proteomes" id="UP000006315"/>
    </source>
</evidence>
<dbReference type="RefSeq" id="WP_003330958.1">
    <property type="nucleotide sequence ID" value="NZ_AJLR01000046.1"/>
</dbReference>
<dbReference type="Pfam" id="PF18454">
    <property type="entry name" value="Mtd_N"/>
    <property type="match status" value="1"/>
</dbReference>
<keyword evidence="3" id="KW-1185">Reference proteome</keyword>
<dbReference type="Proteomes" id="UP000006315">
    <property type="component" value="Unassembled WGS sequence"/>
</dbReference>
<organism evidence="2 3">
    <name type="scientific">Schinkia azotoformans LMG 9581</name>
    <dbReference type="NCBI Taxonomy" id="1131731"/>
    <lineage>
        <taxon>Bacteria</taxon>
        <taxon>Bacillati</taxon>
        <taxon>Bacillota</taxon>
        <taxon>Bacilli</taxon>
        <taxon>Bacillales</taxon>
        <taxon>Bacillaceae</taxon>
        <taxon>Calidifontibacillus/Schinkia group</taxon>
        <taxon>Schinkia</taxon>
    </lineage>
</organism>
<protein>
    <submittedName>
        <fullName evidence="2">Tail fiber repeat 2 protein</fullName>
    </submittedName>
</protein>
<evidence type="ECO:0000313" key="2">
    <source>
        <dbReference type="EMBL" id="EKN67507.1"/>
    </source>
</evidence>
<comment type="caution">
    <text evidence="2">The sequence shown here is derived from an EMBL/GenBank/DDBJ whole genome shotgun (WGS) entry which is preliminary data.</text>
</comment>
<evidence type="ECO:0000259" key="1">
    <source>
        <dbReference type="Pfam" id="PF18454"/>
    </source>
</evidence>
<dbReference type="AlphaFoldDB" id="K6D4V2"/>
<dbReference type="STRING" id="1131731.BAZO_08456"/>
<sequence>MPRKVLIQIRRGLEKDIGTLAVGELGYCTDTQKLYVGTASGNVLLVAAQTVGDMLKSIYDTNNNGKVDAAETADTVLWSGIKEKPDLVRKDGDIFTGKVTFPAGVIGEASLNLPHGVAPSSPENGDLWTTTSGLFVRLNGTTRTLAHTSQWSTISQAEAEAGTSTTARLVSGQRIAQAIAAQAMPKGPLTWNDLKGV</sequence>
<reference evidence="2 3" key="1">
    <citation type="journal article" date="2012" name="Front. Microbiol.">
        <title>Redundancy and modularity in membrane-associated dissimilatory nitrate reduction in Bacillus.</title>
        <authorList>
            <person name="Heylen K."/>
            <person name="Keltjens J."/>
        </authorList>
    </citation>
    <scope>NUCLEOTIDE SEQUENCE [LARGE SCALE GENOMIC DNA]</scope>
    <source>
        <strain evidence="2 3">LMG 9581</strain>
    </source>
</reference>
<feature type="domain" description="Major tropism determinant N-terminal" evidence="1">
    <location>
        <begin position="7"/>
        <end position="37"/>
    </location>
</feature>
<proteinExistence type="predicted"/>
<dbReference type="EMBL" id="AJLR01000046">
    <property type="protein sequence ID" value="EKN67507.1"/>
    <property type="molecule type" value="Genomic_DNA"/>
</dbReference>
<dbReference type="InterPro" id="IPR041352">
    <property type="entry name" value="Mtd_N"/>
</dbReference>
<dbReference type="PATRIC" id="fig|1131731.3.peg.1766"/>
<name>K6D4V2_SCHAZ</name>